<evidence type="ECO:0000256" key="1">
    <source>
        <dbReference type="SAM" id="Coils"/>
    </source>
</evidence>
<evidence type="ECO:0000313" key="3">
    <source>
        <dbReference type="Proteomes" id="UP000192257"/>
    </source>
</evidence>
<keyword evidence="1" id="KW-0175">Coiled coil</keyword>
<dbReference type="VEuPathDB" id="TriTrypDB:TM35_000162800"/>
<dbReference type="EMBL" id="NBCO01000016">
    <property type="protein sequence ID" value="ORC88642.1"/>
    <property type="molecule type" value="Genomic_DNA"/>
</dbReference>
<gene>
    <name evidence="2" type="ORF">TM35_000162800</name>
</gene>
<name>A0A1X0NVD6_9TRYP</name>
<proteinExistence type="predicted"/>
<dbReference type="GeneID" id="39985932"/>
<comment type="caution">
    <text evidence="2">The sequence shown here is derived from an EMBL/GenBank/DDBJ whole genome shotgun (WGS) entry which is preliminary data.</text>
</comment>
<keyword evidence="3" id="KW-1185">Reference proteome</keyword>
<dbReference type="AlphaFoldDB" id="A0A1X0NVD6"/>
<dbReference type="OrthoDB" id="10366390at2759"/>
<accession>A0A1X0NVD6</accession>
<reference evidence="2 3" key="1">
    <citation type="submission" date="2017-03" db="EMBL/GenBank/DDBJ databases">
        <title>An alternative strategy for trypanosome survival in the mammalian bloodstream revealed through genome and transcriptome analysis of the ubiquitous bovine parasite Trypanosoma (Megatrypanum) theileri.</title>
        <authorList>
            <person name="Kelly S."/>
            <person name="Ivens A."/>
            <person name="Mott A."/>
            <person name="O'Neill E."/>
            <person name="Emms D."/>
            <person name="Macleod O."/>
            <person name="Voorheis P."/>
            <person name="Matthews J."/>
            <person name="Matthews K."/>
            <person name="Carrington M."/>
        </authorList>
    </citation>
    <scope>NUCLEOTIDE SEQUENCE [LARGE SCALE GENOMIC DNA]</scope>
    <source>
        <strain evidence="2">Edinburgh</strain>
    </source>
</reference>
<dbReference type="Proteomes" id="UP000192257">
    <property type="component" value="Unassembled WGS sequence"/>
</dbReference>
<dbReference type="RefSeq" id="XP_028882708.1">
    <property type="nucleotide sequence ID" value="XM_029026152.1"/>
</dbReference>
<organism evidence="2 3">
    <name type="scientific">Trypanosoma theileri</name>
    <dbReference type="NCBI Taxonomy" id="67003"/>
    <lineage>
        <taxon>Eukaryota</taxon>
        <taxon>Discoba</taxon>
        <taxon>Euglenozoa</taxon>
        <taxon>Kinetoplastea</taxon>
        <taxon>Metakinetoplastina</taxon>
        <taxon>Trypanosomatida</taxon>
        <taxon>Trypanosomatidae</taxon>
        <taxon>Trypanosoma</taxon>
    </lineage>
</organism>
<protein>
    <submittedName>
        <fullName evidence="2">Uncharacterized protein</fullName>
    </submittedName>
</protein>
<feature type="coiled-coil region" evidence="1">
    <location>
        <begin position="33"/>
        <end position="60"/>
    </location>
</feature>
<sequence>MERPAPNPILLRGEQRPNVDDVPLFSSSYYQVCSDLSEENRKLKEELRAARERMGVLEDTLSTLLSRGALPRYSQFLPPYFIARHQRTLAAIDVYGEQYREAVRRGLLSVE</sequence>
<evidence type="ECO:0000313" key="2">
    <source>
        <dbReference type="EMBL" id="ORC88642.1"/>
    </source>
</evidence>